<evidence type="ECO:0000256" key="10">
    <source>
        <dbReference type="ARBA" id="ARBA00042348"/>
    </source>
</evidence>
<keyword evidence="8" id="KW-0460">Magnesium</keyword>
<evidence type="ECO:0000256" key="6">
    <source>
        <dbReference type="ARBA" id="ARBA00022777"/>
    </source>
</evidence>
<dbReference type="Proteomes" id="UP000650485">
    <property type="component" value="Unassembled WGS sequence"/>
</dbReference>
<evidence type="ECO:0000256" key="2">
    <source>
        <dbReference type="ARBA" id="ARBA00012104"/>
    </source>
</evidence>
<dbReference type="EC" id="2.7.1.35" evidence="2"/>
<evidence type="ECO:0000256" key="4">
    <source>
        <dbReference type="ARBA" id="ARBA00022723"/>
    </source>
</evidence>
<evidence type="ECO:0000313" key="15">
    <source>
        <dbReference type="EMBL" id="MBC6499617.1"/>
    </source>
</evidence>
<dbReference type="InterPro" id="IPR004399">
    <property type="entry name" value="HMP/HMP-P_kinase_dom"/>
</dbReference>
<evidence type="ECO:0000313" key="16">
    <source>
        <dbReference type="Proteomes" id="UP000650485"/>
    </source>
</evidence>
<evidence type="ECO:0000256" key="13">
    <source>
        <dbReference type="ARBA" id="ARBA00049293"/>
    </source>
</evidence>
<dbReference type="EMBL" id="JACSZT010000020">
    <property type="protein sequence ID" value="MBC6499617.1"/>
    <property type="molecule type" value="Genomic_DNA"/>
</dbReference>
<comment type="caution">
    <text evidence="15">The sequence shown here is derived from an EMBL/GenBank/DDBJ whole genome shotgun (WGS) entry which is preliminary data.</text>
</comment>
<keyword evidence="6 15" id="KW-0418">Kinase</keyword>
<evidence type="ECO:0000259" key="14">
    <source>
        <dbReference type="Pfam" id="PF08543"/>
    </source>
</evidence>
<dbReference type="SUPFAM" id="SSF53613">
    <property type="entry name" value="Ribokinase-like"/>
    <property type="match status" value="1"/>
</dbReference>
<dbReference type="GO" id="GO:0008902">
    <property type="term" value="F:hydroxymethylpyrimidine kinase activity"/>
    <property type="evidence" value="ECO:0007669"/>
    <property type="project" value="TreeGrafter"/>
</dbReference>
<dbReference type="AlphaFoldDB" id="A0A413FS27"/>
<dbReference type="GO" id="GO:0005829">
    <property type="term" value="C:cytosol"/>
    <property type="evidence" value="ECO:0007669"/>
    <property type="project" value="TreeGrafter"/>
</dbReference>
<evidence type="ECO:0000256" key="3">
    <source>
        <dbReference type="ARBA" id="ARBA00022679"/>
    </source>
</evidence>
<gene>
    <name evidence="15" type="ORF">H7R52_15935</name>
</gene>
<dbReference type="PANTHER" id="PTHR20858:SF19">
    <property type="entry name" value="PYRIDOXINE KINASE"/>
    <property type="match status" value="1"/>
</dbReference>
<reference evidence="15" key="1">
    <citation type="submission" date="2020-08" db="EMBL/GenBank/DDBJ databases">
        <title>Complete genome sequence of Weissella confusa strain FS54 provides insights into metabolic potential.</title>
        <authorList>
            <person name="Fhoula I."/>
            <person name="Najjari A."/>
            <person name="Lekired A."/>
            <person name="Bessrour-Aouam N."/>
            <person name="Jaballah S."/>
            <person name="Klibi N."/>
            <person name="Ouzari H.-I."/>
        </authorList>
    </citation>
    <scope>NUCLEOTIDE SEQUENCE</scope>
    <source>
        <strain evidence="15">FS54</strain>
    </source>
</reference>
<dbReference type="RefSeq" id="WP_118703862.1">
    <property type="nucleotide sequence ID" value="NZ_CABJBN010000002.1"/>
</dbReference>
<sequence length="270" mass="28543">MENPKKMVTIAGSDILAGGGIQADLATFNEYGYFGLSVITSIVTVTKDDFTIHPVPLDVLDAQLQSIFALDDIAGVKVGLLPTVGHVHMVADYLRRYATNMPVIIDPVMAFKETDDVDVVELVAAFQKDLLPLASMTTPNLVEGELLAGIKIKNKADLAQAAEIIRGFGADAVVVKDGARLAGNEATDVVTTGAEPTFLGSQKLDSAFNNGAGCTFASAIASQLATGKTPVDAVKDAKDFVYWGIKNGVALNDDFSVGNVWQAARRLRGK</sequence>
<dbReference type="GO" id="GO:0046872">
    <property type="term" value="F:metal ion binding"/>
    <property type="evidence" value="ECO:0007669"/>
    <property type="project" value="UniProtKB-KW"/>
</dbReference>
<accession>A0A413FS27</accession>
<dbReference type="GO" id="GO:0009228">
    <property type="term" value="P:thiamine biosynthetic process"/>
    <property type="evidence" value="ECO:0007669"/>
    <property type="project" value="InterPro"/>
</dbReference>
<dbReference type="GO" id="GO:0008972">
    <property type="term" value="F:phosphomethylpyrimidine kinase activity"/>
    <property type="evidence" value="ECO:0007669"/>
    <property type="project" value="InterPro"/>
</dbReference>
<dbReference type="GO" id="GO:0005524">
    <property type="term" value="F:ATP binding"/>
    <property type="evidence" value="ECO:0007669"/>
    <property type="project" value="UniProtKB-KW"/>
</dbReference>
<keyword evidence="3 15" id="KW-0808">Transferase</keyword>
<keyword evidence="7" id="KW-0067">ATP-binding</keyword>
<dbReference type="Gene3D" id="3.40.1190.20">
    <property type="match status" value="1"/>
</dbReference>
<proteinExistence type="inferred from homology"/>
<organism evidence="15 16">
    <name type="scientific">Weissella confusa</name>
    <name type="common">Lactobacillus confusus</name>
    <dbReference type="NCBI Taxonomy" id="1583"/>
    <lineage>
        <taxon>Bacteria</taxon>
        <taxon>Bacillati</taxon>
        <taxon>Bacillota</taxon>
        <taxon>Bacilli</taxon>
        <taxon>Lactobacillales</taxon>
        <taxon>Lactobacillaceae</taxon>
        <taxon>Weissella</taxon>
    </lineage>
</organism>
<protein>
    <recommendedName>
        <fullName evidence="2">pyridoxal kinase</fullName>
        <ecNumber evidence="2">2.7.1.35</ecNumber>
    </recommendedName>
    <alternativeName>
        <fullName evidence="10">PN/PL/PM kinase</fullName>
    </alternativeName>
    <alternativeName>
        <fullName evidence="11">Pyridoxal kinase</fullName>
    </alternativeName>
    <alternativeName>
        <fullName evidence="9">Pyridoxamine kinase</fullName>
    </alternativeName>
    <alternativeName>
        <fullName evidence="12">Vitamin B6 kinase</fullName>
    </alternativeName>
</protein>
<dbReference type="InterPro" id="IPR029056">
    <property type="entry name" value="Ribokinase-like"/>
</dbReference>
<evidence type="ECO:0000256" key="9">
    <source>
        <dbReference type="ARBA" id="ARBA00042307"/>
    </source>
</evidence>
<dbReference type="NCBIfam" id="NF009078">
    <property type="entry name" value="PRK12413.1"/>
    <property type="match status" value="1"/>
</dbReference>
<evidence type="ECO:0000256" key="7">
    <source>
        <dbReference type="ARBA" id="ARBA00022840"/>
    </source>
</evidence>
<feature type="domain" description="Pyridoxamine kinase/Phosphomethylpyrimidine kinase" evidence="14">
    <location>
        <begin position="14"/>
        <end position="253"/>
    </location>
</feature>
<name>A0A413FS27_WEICO</name>
<comment type="similarity">
    <text evidence="1">Belongs to the ThiD family.</text>
</comment>
<dbReference type="InterPro" id="IPR013749">
    <property type="entry name" value="PM/HMP-P_kinase-1"/>
</dbReference>
<dbReference type="GO" id="GO:0008478">
    <property type="term" value="F:pyridoxal kinase activity"/>
    <property type="evidence" value="ECO:0007669"/>
    <property type="project" value="UniProtKB-EC"/>
</dbReference>
<evidence type="ECO:0000256" key="11">
    <source>
        <dbReference type="ARBA" id="ARBA00042396"/>
    </source>
</evidence>
<evidence type="ECO:0000256" key="5">
    <source>
        <dbReference type="ARBA" id="ARBA00022741"/>
    </source>
</evidence>
<keyword evidence="5" id="KW-0547">Nucleotide-binding</keyword>
<dbReference type="Pfam" id="PF08543">
    <property type="entry name" value="Phos_pyr_kin"/>
    <property type="match status" value="1"/>
</dbReference>
<comment type="catalytic activity">
    <reaction evidence="13">
        <text>pyridoxal + ATP = pyridoxal 5'-phosphate + ADP + H(+)</text>
        <dbReference type="Rhea" id="RHEA:10224"/>
        <dbReference type="ChEBI" id="CHEBI:15378"/>
        <dbReference type="ChEBI" id="CHEBI:17310"/>
        <dbReference type="ChEBI" id="CHEBI:30616"/>
        <dbReference type="ChEBI" id="CHEBI:456216"/>
        <dbReference type="ChEBI" id="CHEBI:597326"/>
        <dbReference type="EC" id="2.7.1.35"/>
    </reaction>
</comment>
<dbReference type="PANTHER" id="PTHR20858">
    <property type="entry name" value="PHOSPHOMETHYLPYRIMIDINE KINASE"/>
    <property type="match status" value="1"/>
</dbReference>
<dbReference type="CDD" id="cd01169">
    <property type="entry name" value="HMPP_kinase"/>
    <property type="match status" value="1"/>
</dbReference>
<evidence type="ECO:0000256" key="8">
    <source>
        <dbReference type="ARBA" id="ARBA00022842"/>
    </source>
</evidence>
<evidence type="ECO:0000256" key="1">
    <source>
        <dbReference type="ARBA" id="ARBA00009879"/>
    </source>
</evidence>
<evidence type="ECO:0000256" key="12">
    <source>
        <dbReference type="ARBA" id="ARBA00042531"/>
    </source>
</evidence>
<keyword evidence="4" id="KW-0479">Metal-binding</keyword>